<name>A0A1I5Z2X8_9BACT</name>
<dbReference type="Gene3D" id="1.20.1600.10">
    <property type="entry name" value="Outer membrane efflux proteins (OEP)"/>
    <property type="match status" value="1"/>
</dbReference>
<evidence type="ECO:0000313" key="3">
    <source>
        <dbReference type="EMBL" id="SFQ50823.1"/>
    </source>
</evidence>
<accession>A0A1I5Z2X8</accession>
<dbReference type="GO" id="GO:0015562">
    <property type="term" value="F:efflux transmembrane transporter activity"/>
    <property type="evidence" value="ECO:0007669"/>
    <property type="project" value="InterPro"/>
</dbReference>
<dbReference type="Proteomes" id="UP000199306">
    <property type="component" value="Unassembled WGS sequence"/>
</dbReference>
<dbReference type="RefSeq" id="WP_092019852.1">
    <property type="nucleotide sequence ID" value="NZ_FOXH01000024.1"/>
</dbReference>
<dbReference type="Pfam" id="PF02321">
    <property type="entry name" value="OEP"/>
    <property type="match status" value="1"/>
</dbReference>
<evidence type="ECO:0000313" key="4">
    <source>
        <dbReference type="Proteomes" id="UP000199306"/>
    </source>
</evidence>
<dbReference type="InterPro" id="IPR003423">
    <property type="entry name" value="OMP_efflux"/>
</dbReference>
<dbReference type="PANTHER" id="PTHR30203:SF23">
    <property type="entry name" value="OUTER MEMBRANE EFFLUX PROTEIN"/>
    <property type="match status" value="1"/>
</dbReference>
<comment type="similarity">
    <text evidence="1">Belongs to the outer membrane factor (OMF) (TC 1.B.17) family.</text>
</comment>
<dbReference type="STRING" id="1079859.SAMN04515674_1248"/>
<sequence length="421" mass="48311">MKLFWMMAGLCLAMMPAFAQKADSLSITLPQAEEQFIRNNLVLLAQKFNIDASKAAILQAKLLPNPSINIEQTLHTSEAIANDATIGPFGQRAFQIQQLIQLAGKRNKLVQIQQINSEITEYQFSELIRELSFQLKSNFYQIYFLQKSLSMYAEEILTIQGLVDAYQEQYKKGNLPYKEVVRLESFLFTLETEQNNYRKQIIDNQTAIKILLGDSSKRFFNPKVDEVSLEKVSVKDLNLEKLSSLSADNRFDQKIQEASVRLEKANLALQKAMATPDITVGYSYDRAGSYINNYHALTLAMDLPVFNKNQGNIKIAENRIRANQAYFNQSQLVVENELLNAFAKAQETERLYRTFDKNFVGNYEKLIDGVIENYQKRNISLIEFTDFIESYKNTVTQVNALQNDRMQAYELLNFVVGQKVL</sequence>
<evidence type="ECO:0000256" key="1">
    <source>
        <dbReference type="ARBA" id="ARBA00007613"/>
    </source>
</evidence>
<keyword evidence="2" id="KW-0732">Signal</keyword>
<keyword evidence="4" id="KW-1185">Reference proteome</keyword>
<gene>
    <name evidence="3" type="ORF">SAMN04515674_1248</name>
</gene>
<organism evidence="3 4">
    <name type="scientific">Pseudarcicella hirudinis</name>
    <dbReference type="NCBI Taxonomy" id="1079859"/>
    <lineage>
        <taxon>Bacteria</taxon>
        <taxon>Pseudomonadati</taxon>
        <taxon>Bacteroidota</taxon>
        <taxon>Cytophagia</taxon>
        <taxon>Cytophagales</taxon>
        <taxon>Flectobacillaceae</taxon>
        <taxon>Pseudarcicella</taxon>
    </lineage>
</organism>
<evidence type="ECO:0000256" key="2">
    <source>
        <dbReference type="SAM" id="SignalP"/>
    </source>
</evidence>
<dbReference type="PANTHER" id="PTHR30203">
    <property type="entry name" value="OUTER MEMBRANE CATION EFFLUX PROTEIN"/>
    <property type="match status" value="1"/>
</dbReference>
<protein>
    <submittedName>
        <fullName evidence="3">Outer membrane protein, cobalt-zinc-cadmium efflux system</fullName>
    </submittedName>
</protein>
<dbReference type="EMBL" id="FOXH01000024">
    <property type="protein sequence ID" value="SFQ50823.1"/>
    <property type="molecule type" value="Genomic_DNA"/>
</dbReference>
<dbReference type="AlphaFoldDB" id="A0A1I5Z2X8"/>
<dbReference type="OrthoDB" id="9791261at2"/>
<feature type="signal peptide" evidence="2">
    <location>
        <begin position="1"/>
        <end position="19"/>
    </location>
</feature>
<proteinExistence type="inferred from homology"/>
<reference evidence="3 4" key="1">
    <citation type="submission" date="2016-10" db="EMBL/GenBank/DDBJ databases">
        <authorList>
            <person name="de Groot N.N."/>
        </authorList>
    </citation>
    <scope>NUCLEOTIDE SEQUENCE [LARGE SCALE GENOMIC DNA]</scope>
    <source>
        <strain evidence="4">E92,LMG 26720,CCM 7988</strain>
    </source>
</reference>
<dbReference type="SUPFAM" id="SSF56954">
    <property type="entry name" value="Outer membrane efflux proteins (OEP)"/>
    <property type="match status" value="1"/>
</dbReference>
<dbReference type="InterPro" id="IPR010131">
    <property type="entry name" value="MdtP/NodT-like"/>
</dbReference>
<feature type="chain" id="PRO_5011693897" evidence="2">
    <location>
        <begin position="20"/>
        <end position="421"/>
    </location>
</feature>